<gene>
    <name evidence="3" type="ORF">PINE0816_LOCUS2975</name>
</gene>
<keyword evidence="1" id="KW-0418">Kinase</keyword>
<evidence type="ECO:0000256" key="1">
    <source>
        <dbReference type="PROSITE-ProRule" id="PRU00781"/>
    </source>
</evidence>
<dbReference type="PROSITE" id="PS51455">
    <property type="entry name" value="PIPK"/>
    <property type="match status" value="1"/>
</dbReference>
<name>A0A7S0BY12_9STRA</name>
<reference evidence="3" key="1">
    <citation type="submission" date="2021-01" db="EMBL/GenBank/DDBJ databases">
        <authorList>
            <person name="Corre E."/>
            <person name="Pelletier E."/>
            <person name="Niang G."/>
            <person name="Scheremetjew M."/>
            <person name="Finn R."/>
            <person name="Kale V."/>
            <person name="Holt S."/>
            <person name="Cochrane G."/>
            <person name="Meng A."/>
            <person name="Brown T."/>
            <person name="Cohen L."/>
        </authorList>
    </citation>
    <scope>NUCLEOTIDE SEQUENCE</scope>
    <source>
        <strain evidence="3">CCAP1064/1</strain>
    </source>
</reference>
<dbReference type="SMART" id="SM00330">
    <property type="entry name" value="PIPKc"/>
    <property type="match status" value="1"/>
</dbReference>
<dbReference type="GO" id="GO:0046854">
    <property type="term" value="P:phosphatidylinositol phosphate biosynthetic process"/>
    <property type="evidence" value="ECO:0007669"/>
    <property type="project" value="TreeGrafter"/>
</dbReference>
<dbReference type="EMBL" id="HBEL01006209">
    <property type="protein sequence ID" value="CAD8406858.1"/>
    <property type="molecule type" value="Transcribed_RNA"/>
</dbReference>
<dbReference type="AlphaFoldDB" id="A0A7S0BY12"/>
<proteinExistence type="predicted"/>
<protein>
    <recommendedName>
        <fullName evidence="2">PIPK domain-containing protein</fullName>
    </recommendedName>
</protein>
<accession>A0A7S0BY12</accession>
<keyword evidence="1" id="KW-0547">Nucleotide-binding</keyword>
<dbReference type="GO" id="GO:0005886">
    <property type="term" value="C:plasma membrane"/>
    <property type="evidence" value="ECO:0007669"/>
    <property type="project" value="TreeGrafter"/>
</dbReference>
<dbReference type="InterPro" id="IPR023610">
    <property type="entry name" value="PInositol-4/5-P-5/4-kinase"/>
</dbReference>
<feature type="domain" description="PIPK" evidence="2">
    <location>
        <begin position="1"/>
        <end position="225"/>
    </location>
</feature>
<dbReference type="GO" id="GO:0005524">
    <property type="term" value="F:ATP binding"/>
    <property type="evidence" value="ECO:0007669"/>
    <property type="project" value="UniProtKB-UniRule"/>
</dbReference>
<dbReference type="InterPro" id="IPR002498">
    <property type="entry name" value="PInositol-4-P-4/5-kinase_core"/>
</dbReference>
<dbReference type="SUPFAM" id="SSF56104">
    <property type="entry name" value="SAICAR synthase-like"/>
    <property type="match status" value="1"/>
</dbReference>
<keyword evidence="1" id="KW-0067">ATP-binding</keyword>
<dbReference type="GO" id="GO:0016308">
    <property type="term" value="F:1-phosphatidylinositol-4-phosphate 5-kinase activity"/>
    <property type="evidence" value="ECO:0007669"/>
    <property type="project" value="TreeGrafter"/>
</dbReference>
<dbReference type="InterPro" id="IPR027483">
    <property type="entry name" value="PInositol-4-P-4/5-kinase_C_sf"/>
</dbReference>
<keyword evidence="1" id="KW-0808">Transferase</keyword>
<sequence>MVNEVEFMRNNLLPLPREADDEKSQSHSSFATTKSYGIDIGPRLKADLLSQLRSDVSLLAECGVMDYSLLVGVVNLEESTYSIKANPFRYILSKKHKKQTGIQGKIIKLISFPMKTIIAPPLYLTSKLYTILGHTMSSILTLPLPYYGAGICGVDGGNLSILHGRRLGKRGVYYLGLIDFLQPWTTKKVLEREMWGLLGYDKSAVSCTDPEEYGERFIEFMSQIMI</sequence>
<evidence type="ECO:0000259" key="2">
    <source>
        <dbReference type="PROSITE" id="PS51455"/>
    </source>
</evidence>
<dbReference type="PANTHER" id="PTHR23086:SF8">
    <property type="entry name" value="PHOSPHATIDYLINOSITOL 5-PHOSPHATE 4-KINASE, ISOFORM A"/>
    <property type="match status" value="1"/>
</dbReference>
<dbReference type="Pfam" id="PF01504">
    <property type="entry name" value="PIP5K"/>
    <property type="match status" value="1"/>
</dbReference>
<dbReference type="Gene3D" id="3.30.810.10">
    <property type="entry name" value="2-Layer Sandwich"/>
    <property type="match status" value="1"/>
</dbReference>
<dbReference type="PANTHER" id="PTHR23086">
    <property type="entry name" value="PHOSPHATIDYLINOSITOL-4-PHOSPHATE 5-KINASE"/>
    <property type="match status" value="1"/>
</dbReference>
<evidence type="ECO:0000313" key="3">
    <source>
        <dbReference type="EMBL" id="CAD8406858.1"/>
    </source>
</evidence>
<organism evidence="3">
    <name type="scientific">Proboscia inermis</name>
    <dbReference type="NCBI Taxonomy" id="420281"/>
    <lineage>
        <taxon>Eukaryota</taxon>
        <taxon>Sar</taxon>
        <taxon>Stramenopiles</taxon>
        <taxon>Ochrophyta</taxon>
        <taxon>Bacillariophyta</taxon>
        <taxon>Coscinodiscophyceae</taxon>
        <taxon>Rhizosoleniophycidae</taxon>
        <taxon>Rhizosoleniales</taxon>
        <taxon>Rhizosoleniaceae</taxon>
        <taxon>Proboscia</taxon>
    </lineage>
</organism>